<organism evidence="1">
    <name type="scientific">Arundo donax</name>
    <name type="common">Giant reed</name>
    <name type="synonym">Donax arundinaceus</name>
    <dbReference type="NCBI Taxonomy" id="35708"/>
    <lineage>
        <taxon>Eukaryota</taxon>
        <taxon>Viridiplantae</taxon>
        <taxon>Streptophyta</taxon>
        <taxon>Embryophyta</taxon>
        <taxon>Tracheophyta</taxon>
        <taxon>Spermatophyta</taxon>
        <taxon>Magnoliopsida</taxon>
        <taxon>Liliopsida</taxon>
        <taxon>Poales</taxon>
        <taxon>Poaceae</taxon>
        <taxon>PACMAD clade</taxon>
        <taxon>Arundinoideae</taxon>
        <taxon>Arundineae</taxon>
        <taxon>Arundo</taxon>
    </lineage>
</organism>
<name>A0A0A9FYN9_ARUDO</name>
<reference evidence="1" key="2">
    <citation type="journal article" date="2015" name="Data Brief">
        <title>Shoot transcriptome of the giant reed, Arundo donax.</title>
        <authorList>
            <person name="Barrero R.A."/>
            <person name="Guerrero F.D."/>
            <person name="Moolhuijzen P."/>
            <person name="Goolsby J.A."/>
            <person name="Tidwell J."/>
            <person name="Bellgard S.E."/>
            <person name="Bellgard M.I."/>
        </authorList>
    </citation>
    <scope>NUCLEOTIDE SEQUENCE</scope>
    <source>
        <tissue evidence="1">Shoot tissue taken approximately 20 cm above the soil surface</tissue>
    </source>
</reference>
<sequence length="30" mass="3564">MSVLFYFRPVQFENSCSISCQVFRSMKQNS</sequence>
<dbReference type="AlphaFoldDB" id="A0A0A9FYN9"/>
<reference evidence="1" key="1">
    <citation type="submission" date="2014-09" db="EMBL/GenBank/DDBJ databases">
        <authorList>
            <person name="Magalhaes I.L.F."/>
            <person name="Oliveira U."/>
            <person name="Santos F.R."/>
            <person name="Vidigal T.H.D.A."/>
            <person name="Brescovit A.D."/>
            <person name="Santos A.J."/>
        </authorList>
    </citation>
    <scope>NUCLEOTIDE SEQUENCE</scope>
    <source>
        <tissue evidence="1">Shoot tissue taken approximately 20 cm above the soil surface</tissue>
    </source>
</reference>
<accession>A0A0A9FYN9</accession>
<evidence type="ECO:0000313" key="1">
    <source>
        <dbReference type="EMBL" id="JAE17382.1"/>
    </source>
</evidence>
<proteinExistence type="predicted"/>
<protein>
    <submittedName>
        <fullName evidence="1">Uncharacterized protein</fullName>
    </submittedName>
</protein>
<dbReference type="EMBL" id="GBRH01180514">
    <property type="protein sequence ID" value="JAE17382.1"/>
    <property type="molecule type" value="Transcribed_RNA"/>
</dbReference>